<keyword evidence="3 7" id="KW-0378">Hydrolase</keyword>
<protein>
    <submittedName>
        <fullName evidence="7">N-acyl homoserine lactonase</fullName>
        <ecNumber evidence="7">3.1.1.81</ecNumber>
    </submittedName>
</protein>
<feature type="domain" description="Metallo-beta-lactamase" evidence="6">
    <location>
        <begin position="95"/>
        <end position="269"/>
    </location>
</feature>
<dbReference type="InterPro" id="IPR051013">
    <property type="entry name" value="MBL_superfamily_lactonases"/>
</dbReference>
<dbReference type="GO" id="GO:0102007">
    <property type="term" value="F:acyl-L-homoserine-lactone lactonohydrolase activity"/>
    <property type="evidence" value="ECO:0007669"/>
    <property type="project" value="UniProtKB-EC"/>
</dbReference>
<dbReference type="PROSITE" id="PS51318">
    <property type="entry name" value="TAT"/>
    <property type="match status" value="1"/>
</dbReference>
<evidence type="ECO:0000313" key="8">
    <source>
        <dbReference type="Proteomes" id="UP000051587"/>
    </source>
</evidence>
<dbReference type="GO" id="GO:0046872">
    <property type="term" value="F:metal ion binding"/>
    <property type="evidence" value="ECO:0007669"/>
    <property type="project" value="UniProtKB-KW"/>
</dbReference>
<dbReference type="InterPro" id="IPR001279">
    <property type="entry name" value="Metallo-B-lactamas"/>
</dbReference>
<feature type="signal peptide" evidence="5">
    <location>
        <begin position="1"/>
        <end position="21"/>
    </location>
</feature>
<dbReference type="EMBL" id="CYSA01000015">
    <property type="protein sequence ID" value="CUH64300.1"/>
    <property type="molecule type" value="Genomic_DNA"/>
</dbReference>
<keyword evidence="2" id="KW-0479">Metal-binding</keyword>
<dbReference type="SUPFAM" id="SSF56281">
    <property type="entry name" value="Metallo-hydrolase/oxidoreductase"/>
    <property type="match status" value="1"/>
</dbReference>
<dbReference type="RefSeq" id="WP_058261954.1">
    <property type="nucleotide sequence ID" value="NZ_CP051181.1"/>
</dbReference>
<dbReference type="Proteomes" id="UP000051587">
    <property type="component" value="Unassembled WGS sequence"/>
</dbReference>
<keyword evidence="4" id="KW-0862">Zinc</keyword>
<dbReference type="PANTHER" id="PTHR42978:SF6">
    <property type="entry name" value="QUORUM-QUENCHING LACTONASE YTNP-RELATED"/>
    <property type="match status" value="1"/>
</dbReference>
<organism evidence="7 8">
    <name type="scientific">Thalassovita gelatinovora</name>
    <name type="common">Thalassobius gelatinovorus</name>
    <dbReference type="NCBI Taxonomy" id="53501"/>
    <lineage>
        <taxon>Bacteria</taxon>
        <taxon>Pseudomonadati</taxon>
        <taxon>Pseudomonadota</taxon>
        <taxon>Alphaproteobacteria</taxon>
        <taxon>Rhodobacterales</taxon>
        <taxon>Roseobacteraceae</taxon>
        <taxon>Thalassovita</taxon>
    </lineage>
</organism>
<evidence type="ECO:0000259" key="6">
    <source>
        <dbReference type="SMART" id="SM00849"/>
    </source>
</evidence>
<dbReference type="OrthoDB" id="9773738at2"/>
<dbReference type="Pfam" id="PF00753">
    <property type="entry name" value="Lactamase_B"/>
    <property type="match status" value="1"/>
</dbReference>
<dbReference type="STRING" id="53501.SAMN04488043_11155"/>
<evidence type="ECO:0000256" key="5">
    <source>
        <dbReference type="SAM" id="SignalP"/>
    </source>
</evidence>
<accession>A0A0P1FWM4</accession>
<dbReference type="EC" id="3.1.1.81" evidence="7"/>
<comment type="similarity">
    <text evidence="1">Belongs to the metallo-beta-lactamase superfamily.</text>
</comment>
<dbReference type="CDD" id="cd07720">
    <property type="entry name" value="OPHC2-like_MBL-fold"/>
    <property type="match status" value="1"/>
</dbReference>
<evidence type="ECO:0000313" key="7">
    <source>
        <dbReference type="EMBL" id="CUH64300.1"/>
    </source>
</evidence>
<gene>
    <name evidence="7" type="primary">Y2-aiiA_1</name>
    <name evidence="7" type="ORF">TG4357_01198</name>
</gene>
<feature type="chain" id="PRO_5006062868" evidence="5">
    <location>
        <begin position="22"/>
        <end position="307"/>
    </location>
</feature>
<dbReference type="InterPro" id="IPR036866">
    <property type="entry name" value="RibonucZ/Hydroxyglut_hydro"/>
</dbReference>
<dbReference type="SMART" id="SM00849">
    <property type="entry name" value="Lactamase_B"/>
    <property type="match status" value="1"/>
</dbReference>
<dbReference type="PANTHER" id="PTHR42978">
    <property type="entry name" value="QUORUM-QUENCHING LACTONASE YTNP-RELATED-RELATED"/>
    <property type="match status" value="1"/>
</dbReference>
<dbReference type="Gene3D" id="3.60.15.10">
    <property type="entry name" value="Ribonuclease Z/Hydroxyacylglutathione hydrolase-like"/>
    <property type="match status" value="1"/>
</dbReference>
<evidence type="ECO:0000256" key="2">
    <source>
        <dbReference type="ARBA" id="ARBA00022723"/>
    </source>
</evidence>
<evidence type="ECO:0000256" key="1">
    <source>
        <dbReference type="ARBA" id="ARBA00007749"/>
    </source>
</evidence>
<keyword evidence="8" id="KW-1185">Reference proteome</keyword>
<keyword evidence="5" id="KW-0732">Signal</keyword>
<evidence type="ECO:0000256" key="3">
    <source>
        <dbReference type="ARBA" id="ARBA00022801"/>
    </source>
</evidence>
<dbReference type="AlphaFoldDB" id="A0A0P1FWM4"/>
<reference evidence="7 8" key="1">
    <citation type="submission" date="2015-09" db="EMBL/GenBank/DDBJ databases">
        <authorList>
            <consortium name="Swine Surveillance"/>
        </authorList>
    </citation>
    <scope>NUCLEOTIDE SEQUENCE [LARGE SCALE GENOMIC DNA]</scope>
    <source>
        <strain evidence="7 8">CECT 4357</strain>
    </source>
</reference>
<proteinExistence type="inferred from homology"/>
<name>A0A0P1FWM4_THAGE</name>
<dbReference type="InterPro" id="IPR006311">
    <property type="entry name" value="TAT_signal"/>
</dbReference>
<sequence>MTTSRLTRRAMLAGTASLPLAATLANPLNAAAAMLGAAPSRFNRFTLGGFEVTTLLAGTRTVPDPQKTFGMNVSAQEFADVSAANMIPADKTQFFFTPTVVNTGTELILFDTGLNPAGITEALNAAGYSPDQIDKVVITHMHGDHIGGLRGDTGDTFANASYVTGTMEFDAWAKMENEGFEAKVRPLADRMTMLDDGGSVASGITAMAAFGHTPGHMAYRLESDGKQLLLAVDFANHYVWSLAYPDWEVRFDSDKAMAAITRRKILSMLAADKIPFVGYHMPFPGLGYVEPRADGYKYVAASYQHML</sequence>
<evidence type="ECO:0000256" key="4">
    <source>
        <dbReference type="ARBA" id="ARBA00022833"/>
    </source>
</evidence>